<dbReference type="InterPro" id="IPR000045">
    <property type="entry name" value="Prepilin_IV_endopep_pep"/>
</dbReference>
<dbReference type="Pfam" id="PF01478">
    <property type="entry name" value="Peptidase_A24"/>
    <property type="match status" value="1"/>
</dbReference>
<evidence type="ECO:0000313" key="4">
    <source>
        <dbReference type="Proteomes" id="UP000593601"/>
    </source>
</evidence>
<dbReference type="Proteomes" id="UP000593601">
    <property type="component" value="Chromosome"/>
</dbReference>
<feature type="transmembrane region" description="Helical" evidence="1">
    <location>
        <begin position="49"/>
        <end position="66"/>
    </location>
</feature>
<reference evidence="3 4" key="1">
    <citation type="submission" date="2020-10" db="EMBL/GenBank/DDBJ databases">
        <title>Blautia liquoris sp.nov., isolated from the mud in a fermentation cellar used for the production of Chinese strong-flavoured liquor.</title>
        <authorList>
            <person name="Lu L."/>
        </authorList>
    </citation>
    <scope>NUCLEOTIDE SEQUENCE [LARGE SCALE GENOMIC DNA]</scope>
    <source>
        <strain evidence="3 4">LZLJ-3</strain>
    </source>
</reference>
<feature type="transmembrane region" description="Helical" evidence="1">
    <location>
        <begin position="73"/>
        <end position="90"/>
    </location>
</feature>
<sequence>MDWKNLITFALLIINSWRDLRSREICFIPTVIYGLAGILYKFFTAGHPLYNLIPDLIPGLFLLLIGKISREKVGYGDGLVILTTGIWIGFTDCLLTLTTGLFMAFIFSAVLLALKKFKGDTELPFIPFLLFSYLGRMFLS</sequence>
<gene>
    <name evidence="3" type="ORF">INP51_00440</name>
</gene>
<keyword evidence="1" id="KW-1133">Transmembrane helix</keyword>
<feature type="domain" description="Prepilin type IV endopeptidase peptidase" evidence="2">
    <location>
        <begin position="6"/>
        <end position="108"/>
    </location>
</feature>
<feature type="transmembrane region" description="Helical" evidence="1">
    <location>
        <begin position="96"/>
        <end position="114"/>
    </location>
</feature>
<proteinExistence type="predicted"/>
<dbReference type="EMBL" id="CP063304">
    <property type="protein sequence ID" value="QOV19488.1"/>
    <property type="molecule type" value="Genomic_DNA"/>
</dbReference>
<name>A0A7M2RH87_9FIRM</name>
<feature type="transmembrane region" description="Helical" evidence="1">
    <location>
        <begin position="25"/>
        <end position="43"/>
    </location>
</feature>
<keyword evidence="1" id="KW-0472">Membrane</keyword>
<protein>
    <recommendedName>
        <fullName evidence="2">Prepilin type IV endopeptidase peptidase domain-containing protein</fullName>
    </recommendedName>
</protein>
<keyword evidence="4" id="KW-1185">Reference proteome</keyword>
<dbReference type="Gene3D" id="1.20.120.1220">
    <property type="match status" value="1"/>
</dbReference>
<accession>A0A7M2RH87</accession>
<evidence type="ECO:0000256" key="1">
    <source>
        <dbReference type="SAM" id="Phobius"/>
    </source>
</evidence>
<evidence type="ECO:0000313" key="3">
    <source>
        <dbReference type="EMBL" id="QOV19488.1"/>
    </source>
</evidence>
<organism evidence="3 4">
    <name type="scientific">Blautia liquoris</name>
    <dbReference type="NCBI Taxonomy" id="2779518"/>
    <lineage>
        <taxon>Bacteria</taxon>
        <taxon>Bacillati</taxon>
        <taxon>Bacillota</taxon>
        <taxon>Clostridia</taxon>
        <taxon>Lachnospirales</taxon>
        <taxon>Lachnospiraceae</taxon>
        <taxon>Blautia</taxon>
    </lineage>
</organism>
<dbReference type="AlphaFoldDB" id="A0A7M2RH87"/>
<dbReference type="RefSeq" id="WP_193735808.1">
    <property type="nucleotide sequence ID" value="NZ_CP063304.1"/>
</dbReference>
<dbReference type="KEGG" id="bliq:INP51_00440"/>
<evidence type="ECO:0000259" key="2">
    <source>
        <dbReference type="Pfam" id="PF01478"/>
    </source>
</evidence>
<keyword evidence="1" id="KW-0812">Transmembrane</keyword>